<evidence type="ECO:0008006" key="2">
    <source>
        <dbReference type="Google" id="ProtNLM"/>
    </source>
</evidence>
<dbReference type="GO" id="GO:0008667">
    <property type="term" value="F:2,3-dihydro-2,3-dihydroxybenzoate dehydrogenase activity"/>
    <property type="evidence" value="ECO:0007669"/>
    <property type="project" value="InterPro"/>
</dbReference>
<dbReference type="GO" id="GO:0019290">
    <property type="term" value="P:siderophore biosynthetic process"/>
    <property type="evidence" value="ECO:0007669"/>
    <property type="project" value="InterPro"/>
</dbReference>
<comment type="caution">
    <text evidence="1">The sequence shown here is derived from an EMBL/GenBank/DDBJ whole genome shotgun (WGS) entry which is preliminary data.</text>
</comment>
<name>X1HFY5_9ZZZZ</name>
<protein>
    <recommendedName>
        <fullName evidence="2">Short-chain dehydrogenase/reductase SDR</fullName>
    </recommendedName>
</protein>
<sequence>MVKDLFEKTKTNVADVAKGIPLGRMLEPQDIANAALFLVSEEARQITGITLPVDGGWLAFGVKASAK</sequence>
<gene>
    <name evidence="1" type="ORF">S03H2_45204</name>
</gene>
<dbReference type="EMBL" id="BARU01028303">
    <property type="protein sequence ID" value="GAH69101.1"/>
    <property type="molecule type" value="Genomic_DNA"/>
</dbReference>
<dbReference type="InterPro" id="IPR002347">
    <property type="entry name" value="SDR_fam"/>
</dbReference>
<proteinExistence type="predicted"/>
<dbReference type="SUPFAM" id="SSF51735">
    <property type="entry name" value="NAD(P)-binding Rossmann-fold domains"/>
    <property type="match status" value="1"/>
</dbReference>
<reference evidence="1" key="1">
    <citation type="journal article" date="2014" name="Front. Microbiol.">
        <title>High frequency of phylogenetically diverse reductive dehalogenase-homologous genes in deep subseafloor sedimentary metagenomes.</title>
        <authorList>
            <person name="Kawai M."/>
            <person name="Futagami T."/>
            <person name="Toyoda A."/>
            <person name="Takaki Y."/>
            <person name="Nishi S."/>
            <person name="Hori S."/>
            <person name="Arai W."/>
            <person name="Tsubouchi T."/>
            <person name="Morono Y."/>
            <person name="Uchiyama I."/>
            <person name="Ito T."/>
            <person name="Fujiyama A."/>
            <person name="Inagaki F."/>
            <person name="Takami H."/>
        </authorList>
    </citation>
    <scope>NUCLEOTIDE SEQUENCE</scope>
    <source>
        <strain evidence="1">Expedition CK06-06</strain>
    </source>
</reference>
<dbReference type="InterPro" id="IPR036291">
    <property type="entry name" value="NAD(P)-bd_dom_sf"/>
</dbReference>
<dbReference type="PRINTS" id="PR01397">
    <property type="entry name" value="DHBDHDRGNASE"/>
</dbReference>
<dbReference type="Pfam" id="PF13561">
    <property type="entry name" value="adh_short_C2"/>
    <property type="match status" value="1"/>
</dbReference>
<evidence type="ECO:0000313" key="1">
    <source>
        <dbReference type="EMBL" id="GAH69101.1"/>
    </source>
</evidence>
<organism evidence="1">
    <name type="scientific">marine sediment metagenome</name>
    <dbReference type="NCBI Taxonomy" id="412755"/>
    <lineage>
        <taxon>unclassified sequences</taxon>
        <taxon>metagenomes</taxon>
        <taxon>ecological metagenomes</taxon>
    </lineage>
</organism>
<accession>X1HFY5</accession>
<dbReference type="Gene3D" id="3.40.50.720">
    <property type="entry name" value="NAD(P)-binding Rossmann-like Domain"/>
    <property type="match status" value="1"/>
</dbReference>
<dbReference type="AlphaFoldDB" id="X1HFY5"/>
<dbReference type="InterPro" id="IPR003560">
    <property type="entry name" value="DHB_DH"/>
</dbReference>